<reference evidence="2 3" key="1">
    <citation type="submission" date="2018-09" db="EMBL/GenBank/DDBJ databases">
        <title>A high-quality reference genome of wild soybean provides a powerful tool to mine soybean genomes.</title>
        <authorList>
            <person name="Xie M."/>
            <person name="Chung C.Y.L."/>
            <person name="Li M.-W."/>
            <person name="Wong F.-L."/>
            <person name="Chan T.-F."/>
            <person name="Lam H.-M."/>
        </authorList>
    </citation>
    <scope>NUCLEOTIDE SEQUENCE [LARGE SCALE GENOMIC DNA]</scope>
    <source>
        <strain evidence="3">cv. W05</strain>
        <tissue evidence="2">Hypocotyl of etiolated seedlings</tissue>
    </source>
</reference>
<dbReference type="EMBL" id="QZWG01000010">
    <property type="protein sequence ID" value="RZB89259.1"/>
    <property type="molecule type" value="Genomic_DNA"/>
</dbReference>
<dbReference type="AlphaFoldDB" id="A0A445IT92"/>
<accession>A0A445IT92</accession>
<dbReference type="Proteomes" id="UP000289340">
    <property type="component" value="Chromosome 10"/>
</dbReference>
<keyword evidence="1" id="KW-1133">Transmembrane helix</keyword>
<feature type="transmembrane region" description="Helical" evidence="1">
    <location>
        <begin position="26"/>
        <end position="44"/>
    </location>
</feature>
<evidence type="ECO:0000313" key="2">
    <source>
        <dbReference type="EMBL" id="RZB89259.1"/>
    </source>
</evidence>
<evidence type="ECO:0000256" key="1">
    <source>
        <dbReference type="SAM" id="Phobius"/>
    </source>
</evidence>
<keyword evidence="3" id="KW-1185">Reference proteome</keyword>
<evidence type="ECO:0000313" key="3">
    <source>
        <dbReference type="Proteomes" id="UP000289340"/>
    </source>
</evidence>
<comment type="caution">
    <text evidence="2">The sequence shown here is derived from an EMBL/GenBank/DDBJ whole genome shotgun (WGS) entry which is preliminary data.</text>
</comment>
<keyword evidence="1" id="KW-0812">Transmembrane</keyword>
<sequence>MSMLISLLVVQQCILGAWYVILLISIFLKESAVLLIYLVCPFLNHSILKSNARLILHVPDNLFAENMRCQKFSRLEPTTVTADGRS</sequence>
<name>A0A445IT92_GLYSO</name>
<protein>
    <submittedName>
        <fullName evidence="2">Uncharacterized protein</fullName>
    </submittedName>
</protein>
<dbReference type="SMR" id="A0A445IT92"/>
<keyword evidence="1" id="KW-0472">Membrane</keyword>
<proteinExistence type="predicted"/>
<gene>
    <name evidence="2" type="ORF">D0Y65_028217</name>
</gene>
<organism evidence="2 3">
    <name type="scientific">Glycine soja</name>
    <name type="common">Wild soybean</name>
    <dbReference type="NCBI Taxonomy" id="3848"/>
    <lineage>
        <taxon>Eukaryota</taxon>
        <taxon>Viridiplantae</taxon>
        <taxon>Streptophyta</taxon>
        <taxon>Embryophyta</taxon>
        <taxon>Tracheophyta</taxon>
        <taxon>Spermatophyta</taxon>
        <taxon>Magnoliopsida</taxon>
        <taxon>eudicotyledons</taxon>
        <taxon>Gunneridae</taxon>
        <taxon>Pentapetalae</taxon>
        <taxon>rosids</taxon>
        <taxon>fabids</taxon>
        <taxon>Fabales</taxon>
        <taxon>Fabaceae</taxon>
        <taxon>Papilionoideae</taxon>
        <taxon>50 kb inversion clade</taxon>
        <taxon>NPAAA clade</taxon>
        <taxon>indigoferoid/millettioid clade</taxon>
        <taxon>Phaseoleae</taxon>
        <taxon>Glycine</taxon>
        <taxon>Glycine subgen. Soja</taxon>
    </lineage>
</organism>